<dbReference type="PANTHER" id="PTHR42852:SF6">
    <property type="entry name" value="THIOL:DISULFIDE INTERCHANGE PROTEIN DSBE"/>
    <property type="match status" value="1"/>
</dbReference>
<keyword evidence="3" id="KW-1015">Disulfide bond</keyword>
<dbReference type="InterPro" id="IPR036249">
    <property type="entry name" value="Thioredoxin-like_sf"/>
</dbReference>
<evidence type="ECO:0000313" key="7">
    <source>
        <dbReference type="EMBL" id="EKY02252.1"/>
    </source>
</evidence>
<keyword evidence="4" id="KW-0676">Redox-active center</keyword>
<evidence type="ECO:0000256" key="1">
    <source>
        <dbReference type="ARBA" id="ARBA00004196"/>
    </source>
</evidence>
<sequence>MKTNSWLRVGLVTLIALTATPMVAQRKKATKRQTPKATVVAKNKAGHYLILGTAPSAANGKWVYLTVNGKDALDSVMIKGGKFSIERPVVQEHLQAALHVPREYYLSLIPEEGTIIAPMEENAATGTPLNDLSAKLREEDEAFVKPYTDRLKAIRMDEKLSADEKEKAQDAIIEELYGKLEPRYTARLAEHPNDAIGFMALRDLLGSTTMDLAKAERCIAQAQPLVRNQTDIQKMLESLRQREATKPGMPFVDFAGVDDSNKDVRLSDYVGKGHYVLVDFWASWCGPCRREIAHLKKVRDAYTDKGLVILGAVVWDEMEAHLKAMKELEITWPQILNKDEPTNLYGIQGIPQIILFAPDGKIVARDLRGKAINDKLDEILKTTEGKL</sequence>
<dbReference type="Proteomes" id="UP000010408">
    <property type="component" value="Unassembled WGS sequence"/>
</dbReference>
<evidence type="ECO:0000256" key="2">
    <source>
        <dbReference type="ARBA" id="ARBA00022748"/>
    </source>
</evidence>
<proteinExistence type="predicted"/>
<name>L1NGB5_9PORP</name>
<dbReference type="Gene3D" id="3.40.30.10">
    <property type="entry name" value="Glutaredoxin"/>
    <property type="match status" value="1"/>
</dbReference>
<keyword evidence="2" id="KW-0201">Cytochrome c-type biogenesis</keyword>
<gene>
    <name evidence="7" type="ORF">HMPREF9134_00641</name>
</gene>
<keyword evidence="5" id="KW-0732">Signal</keyword>
<dbReference type="SUPFAM" id="SSF52833">
    <property type="entry name" value="Thioredoxin-like"/>
    <property type="match status" value="1"/>
</dbReference>
<dbReference type="InterPro" id="IPR017937">
    <property type="entry name" value="Thioredoxin_CS"/>
</dbReference>
<dbReference type="PATRIC" id="fig|1127696.3.peg.569"/>
<feature type="signal peptide" evidence="5">
    <location>
        <begin position="1"/>
        <end position="24"/>
    </location>
</feature>
<dbReference type="HOGENOM" id="CLU_042529_1_0_10"/>
<organism evidence="7 8">
    <name type="scientific">Porphyromonas catoniae F0037</name>
    <dbReference type="NCBI Taxonomy" id="1127696"/>
    <lineage>
        <taxon>Bacteria</taxon>
        <taxon>Pseudomonadati</taxon>
        <taxon>Bacteroidota</taxon>
        <taxon>Bacteroidia</taxon>
        <taxon>Bacteroidales</taxon>
        <taxon>Porphyromonadaceae</taxon>
        <taxon>Porphyromonas</taxon>
    </lineage>
</organism>
<dbReference type="GO" id="GO:0016491">
    <property type="term" value="F:oxidoreductase activity"/>
    <property type="evidence" value="ECO:0007669"/>
    <property type="project" value="InterPro"/>
</dbReference>
<comment type="subcellular location">
    <subcellularLocation>
        <location evidence="1">Cell envelope</location>
    </subcellularLocation>
</comment>
<dbReference type="AlphaFoldDB" id="L1NGB5"/>
<dbReference type="PANTHER" id="PTHR42852">
    <property type="entry name" value="THIOL:DISULFIDE INTERCHANGE PROTEIN DSBE"/>
    <property type="match status" value="1"/>
</dbReference>
<dbReference type="CDD" id="cd02966">
    <property type="entry name" value="TlpA_like_family"/>
    <property type="match status" value="1"/>
</dbReference>
<dbReference type="InterPro" id="IPR050553">
    <property type="entry name" value="Thioredoxin_ResA/DsbE_sf"/>
</dbReference>
<evidence type="ECO:0000313" key="8">
    <source>
        <dbReference type="Proteomes" id="UP000010408"/>
    </source>
</evidence>
<dbReference type="InterPro" id="IPR025380">
    <property type="entry name" value="DUF4369"/>
</dbReference>
<dbReference type="GO" id="GO:0030313">
    <property type="term" value="C:cell envelope"/>
    <property type="evidence" value="ECO:0007669"/>
    <property type="project" value="UniProtKB-SubCell"/>
</dbReference>
<evidence type="ECO:0000256" key="5">
    <source>
        <dbReference type="SAM" id="SignalP"/>
    </source>
</evidence>
<dbReference type="STRING" id="1127696.HMPREF9134_00641"/>
<accession>L1NGB5</accession>
<dbReference type="EMBL" id="AMEQ01000018">
    <property type="protein sequence ID" value="EKY02252.1"/>
    <property type="molecule type" value="Genomic_DNA"/>
</dbReference>
<dbReference type="RefSeq" id="WP_005468844.1">
    <property type="nucleotide sequence ID" value="NZ_KB291043.1"/>
</dbReference>
<dbReference type="Pfam" id="PF00578">
    <property type="entry name" value="AhpC-TSA"/>
    <property type="match status" value="1"/>
</dbReference>
<dbReference type="InterPro" id="IPR000866">
    <property type="entry name" value="AhpC/TSA"/>
</dbReference>
<dbReference type="eggNOG" id="COG0526">
    <property type="taxonomic scope" value="Bacteria"/>
</dbReference>
<comment type="caution">
    <text evidence="7">The sequence shown here is derived from an EMBL/GenBank/DDBJ whole genome shotgun (WGS) entry which is preliminary data.</text>
</comment>
<dbReference type="PROSITE" id="PS51352">
    <property type="entry name" value="THIOREDOXIN_2"/>
    <property type="match status" value="1"/>
</dbReference>
<dbReference type="Pfam" id="PF14289">
    <property type="entry name" value="DUF4369"/>
    <property type="match status" value="1"/>
</dbReference>
<dbReference type="GO" id="GO:0017004">
    <property type="term" value="P:cytochrome complex assembly"/>
    <property type="evidence" value="ECO:0007669"/>
    <property type="project" value="UniProtKB-KW"/>
</dbReference>
<dbReference type="GO" id="GO:0016209">
    <property type="term" value="F:antioxidant activity"/>
    <property type="evidence" value="ECO:0007669"/>
    <property type="project" value="InterPro"/>
</dbReference>
<reference evidence="7 8" key="1">
    <citation type="submission" date="2012-05" db="EMBL/GenBank/DDBJ databases">
        <authorList>
            <person name="Weinstock G."/>
            <person name="Sodergren E."/>
            <person name="Lobos E.A."/>
            <person name="Fulton L."/>
            <person name="Fulton R."/>
            <person name="Courtney L."/>
            <person name="Fronick C."/>
            <person name="O'Laughlin M."/>
            <person name="Godfrey J."/>
            <person name="Wilson R.M."/>
            <person name="Miner T."/>
            <person name="Farmer C."/>
            <person name="Delehaunty K."/>
            <person name="Cordes M."/>
            <person name="Minx P."/>
            <person name="Tomlinson C."/>
            <person name="Chen J."/>
            <person name="Wollam A."/>
            <person name="Pepin K.H."/>
            <person name="Bhonagiri V."/>
            <person name="Zhang X."/>
            <person name="Suruliraj S."/>
            <person name="Warren W."/>
            <person name="Mitreva M."/>
            <person name="Mardis E.R."/>
            <person name="Wilson R.K."/>
        </authorList>
    </citation>
    <scope>NUCLEOTIDE SEQUENCE [LARGE SCALE GENOMIC DNA]</scope>
    <source>
        <strain evidence="7 8">F0037</strain>
    </source>
</reference>
<evidence type="ECO:0000256" key="3">
    <source>
        <dbReference type="ARBA" id="ARBA00023157"/>
    </source>
</evidence>
<evidence type="ECO:0000256" key="4">
    <source>
        <dbReference type="ARBA" id="ARBA00023284"/>
    </source>
</evidence>
<feature type="domain" description="Thioredoxin" evidence="6">
    <location>
        <begin position="245"/>
        <end position="385"/>
    </location>
</feature>
<feature type="chain" id="PRO_5003954404" evidence="5">
    <location>
        <begin position="25"/>
        <end position="387"/>
    </location>
</feature>
<evidence type="ECO:0000259" key="6">
    <source>
        <dbReference type="PROSITE" id="PS51352"/>
    </source>
</evidence>
<dbReference type="PROSITE" id="PS00194">
    <property type="entry name" value="THIOREDOXIN_1"/>
    <property type="match status" value="1"/>
</dbReference>
<dbReference type="InterPro" id="IPR013766">
    <property type="entry name" value="Thioredoxin_domain"/>
</dbReference>
<protein>
    <submittedName>
        <fullName evidence="7">Antioxidant, AhpC/TSA family</fullName>
    </submittedName>
</protein>